<feature type="binding site" evidence="6">
    <location>
        <position position="67"/>
    </location>
    <ligand>
        <name>substrate</name>
    </ligand>
</feature>
<keyword evidence="3" id="KW-0677">Repeat</keyword>
<keyword evidence="2" id="KW-0808">Transferase</keyword>
<feature type="binding site" evidence="6">
    <location>
        <begin position="33"/>
        <end position="34"/>
    </location>
    <ligand>
        <name>substrate</name>
    </ligand>
</feature>
<name>A0AAJ2GTU8_9HYPH</name>
<comment type="similarity">
    <text evidence="1">Belongs to the transferase hexapeptide repeat family.</text>
</comment>
<dbReference type="InterPro" id="IPR020019">
    <property type="entry name" value="AcTrfase_PglD-like"/>
</dbReference>
<organism evidence="8 9">
    <name type="scientific">Rhizobium hidalgonense</name>
    <dbReference type="NCBI Taxonomy" id="1538159"/>
    <lineage>
        <taxon>Bacteria</taxon>
        <taxon>Pseudomonadati</taxon>
        <taxon>Pseudomonadota</taxon>
        <taxon>Alphaproteobacteria</taxon>
        <taxon>Hyphomicrobiales</taxon>
        <taxon>Rhizobiaceae</taxon>
        <taxon>Rhizobium/Agrobacterium group</taxon>
        <taxon>Rhizobium</taxon>
    </lineage>
</organism>
<dbReference type="Pfam" id="PF25087">
    <property type="entry name" value="GMPPB_C"/>
    <property type="match status" value="1"/>
</dbReference>
<evidence type="ECO:0000256" key="5">
    <source>
        <dbReference type="PIRSR" id="PIRSR620019-1"/>
    </source>
</evidence>
<reference evidence="8" key="1">
    <citation type="submission" date="2023-04" db="EMBL/GenBank/DDBJ databases">
        <title>Genomic characterization of faba bean (Vicia faba) microsymbionts in Mexican soils.</title>
        <authorList>
            <person name="Rivera Orduna F.N."/>
            <person name="Guevara-Luna J."/>
            <person name="Yan J."/>
            <person name="Arroyo-Herrera I."/>
            <person name="Li Y."/>
            <person name="Vasquez-Murrieta M.S."/>
            <person name="Wang E.T."/>
        </authorList>
    </citation>
    <scope>NUCLEOTIDE SEQUENCE</scope>
    <source>
        <strain evidence="8">CH26</strain>
    </source>
</reference>
<dbReference type="InterPro" id="IPR056729">
    <property type="entry name" value="GMPPB_C"/>
</dbReference>
<dbReference type="EMBL" id="JAVLSF010000010">
    <property type="protein sequence ID" value="MDR9774801.1"/>
    <property type="molecule type" value="Genomic_DNA"/>
</dbReference>
<dbReference type="PROSITE" id="PS00101">
    <property type="entry name" value="HEXAPEP_TRANSFERASES"/>
    <property type="match status" value="1"/>
</dbReference>
<protein>
    <submittedName>
        <fullName evidence="8">NeuD/PglB/VioB family sugar acetyltransferase</fullName>
    </submittedName>
</protein>
<comment type="caution">
    <text evidence="8">The sequence shown here is derived from an EMBL/GenBank/DDBJ whole genome shotgun (WGS) entry which is preliminary data.</text>
</comment>
<dbReference type="InterPro" id="IPR018357">
    <property type="entry name" value="Hexapep_transf_CS"/>
</dbReference>
<dbReference type="RefSeq" id="WP_310865658.1">
    <property type="nucleotide sequence ID" value="NZ_JAVLSF010000010.1"/>
</dbReference>
<keyword evidence="4" id="KW-0012">Acyltransferase</keyword>
<evidence type="ECO:0000256" key="3">
    <source>
        <dbReference type="ARBA" id="ARBA00022737"/>
    </source>
</evidence>
<evidence type="ECO:0000313" key="9">
    <source>
        <dbReference type="Proteomes" id="UP001268610"/>
    </source>
</evidence>
<dbReference type="CDD" id="cd03360">
    <property type="entry name" value="LbH_AT_putative"/>
    <property type="match status" value="1"/>
</dbReference>
<accession>A0AAJ2GTU8</accession>
<evidence type="ECO:0000256" key="1">
    <source>
        <dbReference type="ARBA" id="ARBA00007274"/>
    </source>
</evidence>
<dbReference type="AlphaFoldDB" id="A0AAJ2GTU8"/>
<dbReference type="NCBIfam" id="TIGR03570">
    <property type="entry name" value="NeuD_NnaD"/>
    <property type="match status" value="1"/>
</dbReference>
<dbReference type="GO" id="GO:0016746">
    <property type="term" value="F:acyltransferase activity"/>
    <property type="evidence" value="ECO:0007669"/>
    <property type="project" value="UniProtKB-KW"/>
</dbReference>
<gene>
    <name evidence="8" type="ORF">RJJ65_19505</name>
</gene>
<dbReference type="Proteomes" id="UP001268610">
    <property type="component" value="Unassembled WGS sequence"/>
</dbReference>
<evidence type="ECO:0000313" key="8">
    <source>
        <dbReference type="EMBL" id="MDR9774801.1"/>
    </source>
</evidence>
<feature type="active site" description="Proton acceptor" evidence="5">
    <location>
        <position position="137"/>
    </location>
</feature>
<dbReference type="SUPFAM" id="SSF51161">
    <property type="entry name" value="Trimeric LpxA-like enzymes"/>
    <property type="match status" value="1"/>
</dbReference>
<proteinExistence type="inferred from homology"/>
<evidence type="ECO:0000259" key="7">
    <source>
        <dbReference type="Pfam" id="PF25087"/>
    </source>
</evidence>
<evidence type="ECO:0000256" key="4">
    <source>
        <dbReference type="ARBA" id="ARBA00023315"/>
    </source>
</evidence>
<dbReference type="InterPro" id="IPR050179">
    <property type="entry name" value="Trans_hexapeptide_repeat"/>
</dbReference>
<dbReference type="PANTHER" id="PTHR43300:SF7">
    <property type="entry name" value="UDP-N-ACETYLBACILLOSAMINE N-ACETYLTRANSFERASE"/>
    <property type="match status" value="1"/>
</dbReference>
<dbReference type="InterPro" id="IPR011004">
    <property type="entry name" value="Trimer_LpxA-like_sf"/>
</dbReference>
<evidence type="ECO:0000256" key="2">
    <source>
        <dbReference type="ARBA" id="ARBA00022679"/>
    </source>
</evidence>
<evidence type="ECO:0000256" key="6">
    <source>
        <dbReference type="PIRSR" id="PIRSR620019-2"/>
    </source>
</evidence>
<feature type="site" description="Increases basicity of active site His" evidence="5">
    <location>
        <position position="138"/>
    </location>
</feature>
<feature type="domain" description="Mannose-1-phosphate guanyltransferase C-terminal" evidence="7">
    <location>
        <begin position="92"/>
        <end position="193"/>
    </location>
</feature>
<dbReference type="Gene3D" id="3.40.50.20">
    <property type="match status" value="1"/>
</dbReference>
<dbReference type="Gene3D" id="2.160.10.10">
    <property type="entry name" value="Hexapeptide repeat proteins"/>
    <property type="match status" value="2"/>
</dbReference>
<sequence>MLKSQLVVLGGGGNALDALDTLQTSYEVVAFVDDDVTKQQRTIGGIPVTSRSALMKYPDAKVVSLIGSEKTFIRREEIIRSFNIHQSRFGRVIHPNANVSAYASIGRDVIIFAGVTIPSNARIGSHVFILPNTVIHHDSVIEDYTIIGASVVVAGNVNIGRSSFVGSGSSIKNNVEIGACSLIGMSANVTRSFKEESVLVGNPAKQLAR</sequence>
<dbReference type="PANTHER" id="PTHR43300">
    <property type="entry name" value="ACETYLTRANSFERASE"/>
    <property type="match status" value="1"/>
</dbReference>